<keyword evidence="2" id="KW-0863">Zinc-finger</keyword>
<dbReference type="InterPro" id="IPR003618">
    <property type="entry name" value="TFIIS_cen_dom"/>
</dbReference>
<dbReference type="GO" id="GO:0005634">
    <property type="term" value="C:nucleus"/>
    <property type="evidence" value="ECO:0007669"/>
    <property type="project" value="TreeGrafter"/>
</dbReference>
<dbReference type="GO" id="GO:0008270">
    <property type="term" value="F:zinc ion binding"/>
    <property type="evidence" value="ECO:0007669"/>
    <property type="project" value="UniProtKB-KW"/>
</dbReference>
<dbReference type="SUPFAM" id="SSF57783">
    <property type="entry name" value="Zinc beta-ribbon"/>
    <property type="match status" value="1"/>
</dbReference>
<dbReference type="Pfam" id="PF07500">
    <property type="entry name" value="TFIIS_M"/>
    <property type="match status" value="1"/>
</dbReference>
<evidence type="ECO:0000259" key="5">
    <source>
        <dbReference type="PROSITE" id="PS51321"/>
    </source>
</evidence>
<feature type="domain" description="TFIIS central" evidence="5">
    <location>
        <begin position="1"/>
        <end position="135"/>
    </location>
</feature>
<protein>
    <recommendedName>
        <fullName evidence="7">TFIIS-type domain-containing protein</fullName>
    </recommendedName>
</protein>
<evidence type="ECO:0000313" key="6">
    <source>
        <dbReference type="EMBL" id="QHU16140.1"/>
    </source>
</evidence>
<dbReference type="SUPFAM" id="SSF46942">
    <property type="entry name" value="Elongation factor TFIIS domain 2"/>
    <property type="match status" value="1"/>
</dbReference>
<dbReference type="PROSITE" id="PS51321">
    <property type="entry name" value="TFIIS_CENTRAL"/>
    <property type="match status" value="1"/>
</dbReference>
<dbReference type="CDD" id="cd13749">
    <property type="entry name" value="Zn-ribbon_TFIIS"/>
    <property type="match status" value="1"/>
</dbReference>
<evidence type="ECO:0000256" key="2">
    <source>
        <dbReference type="ARBA" id="ARBA00022771"/>
    </source>
</evidence>
<dbReference type="EMBL" id="MN740876">
    <property type="protein sequence ID" value="QHU16140.1"/>
    <property type="molecule type" value="Genomic_DNA"/>
</dbReference>
<dbReference type="AlphaFoldDB" id="A0A6C0KHI3"/>
<accession>A0A6C0KHI3</accession>
<dbReference type="GO" id="GO:0003676">
    <property type="term" value="F:nucleic acid binding"/>
    <property type="evidence" value="ECO:0007669"/>
    <property type="project" value="InterPro"/>
</dbReference>
<dbReference type="GO" id="GO:0031440">
    <property type="term" value="P:regulation of mRNA 3'-end processing"/>
    <property type="evidence" value="ECO:0007669"/>
    <property type="project" value="TreeGrafter"/>
</dbReference>
<dbReference type="GO" id="GO:0031564">
    <property type="term" value="P:transcription antitermination"/>
    <property type="evidence" value="ECO:0007669"/>
    <property type="project" value="TreeGrafter"/>
</dbReference>
<dbReference type="InterPro" id="IPR036575">
    <property type="entry name" value="TFIIS_cen_dom_sf"/>
</dbReference>
<evidence type="ECO:0000256" key="3">
    <source>
        <dbReference type="ARBA" id="ARBA00022833"/>
    </source>
</evidence>
<dbReference type="SMART" id="SM00440">
    <property type="entry name" value="ZnF_C2C2"/>
    <property type="match status" value="1"/>
</dbReference>
<keyword evidence="1" id="KW-0479">Metal-binding</keyword>
<dbReference type="PANTHER" id="PTHR11477:SF0">
    <property type="entry name" value="IP08861P-RELATED"/>
    <property type="match status" value="1"/>
</dbReference>
<evidence type="ECO:0008006" key="7">
    <source>
        <dbReference type="Google" id="ProtNLM"/>
    </source>
</evidence>
<dbReference type="PROSITE" id="PS51133">
    <property type="entry name" value="ZF_TFIIS_2"/>
    <property type="match status" value="1"/>
</dbReference>
<sequence>MINMIIENSEKFRKNIVDKLKILINNDIQSINLEKSIYNWAIKESKNKNIVKKWDNPTFVQLYMDKLKSIYFNLNKESYVKNTSLLDRLKNKEIKSFSISAMTHQELCPERWQKMIDDKIKRDKNKYEINMEAATDEFKCFKCKKRKCTYYEMQTRSADEPMTTFVSCLICGNRWKC</sequence>
<organism evidence="6">
    <name type="scientific">viral metagenome</name>
    <dbReference type="NCBI Taxonomy" id="1070528"/>
    <lineage>
        <taxon>unclassified sequences</taxon>
        <taxon>metagenomes</taxon>
        <taxon>organismal metagenomes</taxon>
    </lineage>
</organism>
<dbReference type="GO" id="GO:0006362">
    <property type="term" value="P:transcription elongation by RNA polymerase I"/>
    <property type="evidence" value="ECO:0007669"/>
    <property type="project" value="TreeGrafter"/>
</dbReference>
<evidence type="ECO:0000256" key="1">
    <source>
        <dbReference type="ARBA" id="ARBA00022723"/>
    </source>
</evidence>
<keyword evidence="3" id="KW-0862">Zinc</keyword>
<dbReference type="PANTHER" id="PTHR11477">
    <property type="entry name" value="TRANSCRIPTION FACTOR S-II ZINC FINGER DOMAIN-CONTAINING PROTEIN"/>
    <property type="match status" value="1"/>
</dbReference>
<dbReference type="Gene3D" id="2.20.25.10">
    <property type="match status" value="1"/>
</dbReference>
<dbReference type="PROSITE" id="PS00466">
    <property type="entry name" value="ZF_TFIIS_1"/>
    <property type="match status" value="1"/>
</dbReference>
<evidence type="ECO:0000259" key="4">
    <source>
        <dbReference type="PROSITE" id="PS51133"/>
    </source>
</evidence>
<name>A0A6C0KHI3_9ZZZZ</name>
<reference evidence="6" key="1">
    <citation type="journal article" date="2020" name="Nature">
        <title>Giant virus diversity and host interactions through global metagenomics.</title>
        <authorList>
            <person name="Schulz F."/>
            <person name="Roux S."/>
            <person name="Paez-Espino D."/>
            <person name="Jungbluth S."/>
            <person name="Walsh D.A."/>
            <person name="Denef V.J."/>
            <person name="McMahon K.D."/>
            <person name="Konstantinidis K.T."/>
            <person name="Eloe-Fadrosh E.A."/>
            <person name="Kyrpides N.C."/>
            <person name="Woyke T."/>
        </authorList>
    </citation>
    <scope>NUCLEOTIDE SEQUENCE</scope>
    <source>
        <strain evidence="6">GVMAG-S-3300011013-78</strain>
    </source>
</reference>
<proteinExistence type="predicted"/>
<dbReference type="GO" id="GO:0006368">
    <property type="term" value="P:transcription elongation by RNA polymerase II"/>
    <property type="evidence" value="ECO:0007669"/>
    <property type="project" value="TreeGrafter"/>
</dbReference>
<dbReference type="Pfam" id="PF01096">
    <property type="entry name" value="Zn_ribbon_TFIIS"/>
    <property type="match status" value="1"/>
</dbReference>
<dbReference type="InterPro" id="IPR001222">
    <property type="entry name" value="Znf_TFIIS"/>
</dbReference>
<feature type="domain" description="TFIIS-type" evidence="4">
    <location>
        <begin position="136"/>
        <end position="176"/>
    </location>
</feature>